<dbReference type="EMBL" id="JACIBY010000005">
    <property type="protein sequence ID" value="MBB3838609.1"/>
    <property type="molecule type" value="Genomic_DNA"/>
</dbReference>
<dbReference type="RefSeq" id="WP_183974224.1">
    <property type="nucleotide sequence ID" value="NZ_JACIBY010000005.1"/>
</dbReference>
<name>A0A7W5ZMT4_9BACT</name>
<dbReference type="AlphaFoldDB" id="A0A7W5ZMT4"/>
<evidence type="ECO:0000256" key="2">
    <source>
        <dbReference type="SAM" id="SignalP"/>
    </source>
</evidence>
<organism evidence="3 4">
    <name type="scientific">Runella defluvii</name>
    <dbReference type="NCBI Taxonomy" id="370973"/>
    <lineage>
        <taxon>Bacteria</taxon>
        <taxon>Pseudomonadati</taxon>
        <taxon>Bacteroidota</taxon>
        <taxon>Cytophagia</taxon>
        <taxon>Cytophagales</taxon>
        <taxon>Spirosomataceae</taxon>
        <taxon>Runella</taxon>
    </lineage>
</organism>
<evidence type="ECO:0000313" key="4">
    <source>
        <dbReference type="Proteomes" id="UP000541352"/>
    </source>
</evidence>
<accession>A0A7W5ZMT4</accession>
<feature type="chain" id="PRO_5030540040" description="Cytochrome b561 domain-containing protein" evidence="2">
    <location>
        <begin position="19"/>
        <end position="205"/>
    </location>
</feature>
<proteinExistence type="predicted"/>
<feature type="transmembrane region" description="Helical" evidence="1">
    <location>
        <begin position="82"/>
        <end position="105"/>
    </location>
</feature>
<reference evidence="3 4" key="1">
    <citation type="submission" date="2020-08" db="EMBL/GenBank/DDBJ databases">
        <title>Genomic Encyclopedia of Type Strains, Phase IV (KMG-IV): sequencing the most valuable type-strain genomes for metagenomic binning, comparative biology and taxonomic classification.</title>
        <authorList>
            <person name="Goeker M."/>
        </authorList>
    </citation>
    <scope>NUCLEOTIDE SEQUENCE [LARGE SCALE GENOMIC DNA]</scope>
    <source>
        <strain evidence="3 4">DSM 17976</strain>
    </source>
</reference>
<feature type="transmembrane region" description="Helical" evidence="1">
    <location>
        <begin position="155"/>
        <end position="174"/>
    </location>
</feature>
<feature type="signal peptide" evidence="2">
    <location>
        <begin position="1"/>
        <end position="18"/>
    </location>
</feature>
<feature type="transmembrane region" description="Helical" evidence="1">
    <location>
        <begin position="125"/>
        <end position="143"/>
    </location>
</feature>
<dbReference type="Proteomes" id="UP000541352">
    <property type="component" value="Unassembled WGS sequence"/>
</dbReference>
<keyword evidence="2" id="KW-0732">Signal</keyword>
<sequence>MRKVLLLALLCLTSSAYAQLSLTDTLLVDIKDSLQSPVLLPQKMIFTQKMLWGHHGLMRHWMPLNRQNRQQEFKIRRTMFNIHQAAGLLTFAGMVAQGVVGGKMYKNYSDDLRATHRALAKGVNIGYTLTATMALTAPSAIVHRKGFSSAKVHRMLAMVHLLGMIGTNVLGHQISKNPELKPYHRAVAYTTVGAFTASILVFQFR</sequence>
<protein>
    <recommendedName>
        <fullName evidence="5">Cytochrome b561 domain-containing protein</fullName>
    </recommendedName>
</protein>
<keyword evidence="1" id="KW-1133">Transmembrane helix</keyword>
<keyword evidence="4" id="KW-1185">Reference proteome</keyword>
<keyword evidence="1" id="KW-0812">Transmembrane</keyword>
<evidence type="ECO:0000256" key="1">
    <source>
        <dbReference type="SAM" id="Phobius"/>
    </source>
</evidence>
<comment type="caution">
    <text evidence="3">The sequence shown here is derived from an EMBL/GenBank/DDBJ whole genome shotgun (WGS) entry which is preliminary data.</text>
</comment>
<evidence type="ECO:0000313" key="3">
    <source>
        <dbReference type="EMBL" id="MBB3838609.1"/>
    </source>
</evidence>
<gene>
    <name evidence="3" type="ORF">FHS57_002615</name>
</gene>
<keyword evidence="1" id="KW-0472">Membrane</keyword>
<evidence type="ECO:0008006" key="5">
    <source>
        <dbReference type="Google" id="ProtNLM"/>
    </source>
</evidence>
<feature type="transmembrane region" description="Helical" evidence="1">
    <location>
        <begin position="186"/>
        <end position="204"/>
    </location>
</feature>